<feature type="domain" description="Helix-turn-helix" evidence="1">
    <location>
        <begin position="23"/>
        <end position="74"/>
    </location>
</feature>
<evidence type="ECO:0000313" key="2">
    <source>
        <dbReference type="EMBL" id="RTR30525.1"/>
    </source>
</evidence>
<protein>
    <submittedName>
        <fullName evidence="2">Helix-turn-helix domain-containing protein</fullName>
    </submittedName>
</protein>
<keyword evidence="3" id="KW-1185">Reference proteome</keyword>
<dbReference type="Proteomes" id="UP000271374">
    <property type="component" value="Unassembled WGS sequence"/>
</dbReference>
<gene>
    <name evidence="2" type="ORF">EKG37_13585</name>
</gene>
<proteinExistence type="predicted"/>
<evidence type="ECO:0000259" key="1">
    <source>
        <dbReference type="Pfam" id="PF12728"/>
    </source>
</evidence>
<reference evidence="2 3" key="1">
    <citation type="submission" date="2018-12" db="EMBL/GenBank/DDBJ databases">
        <title>Bacillus yapensis draft genome sequence.</title>
        <authorList>
            <person name="Yu L."/>
            <person name="Xu X."/>
            <person name="Tang X."/>
        </authorList>
    </citation>
    <scope>NUCLEOTIDE SEQUENCE [LARGE SCALE GENOMIC DNA]</scope>
    <source>
        <strain evidence="2 3">XXST-01</strain>
    </source>
</reference>
<dbReference type="OrthoDB" id="2633854at2"/>
<dbReference type="AlphaFoldDB" id="A0A3S0ICI0"/>
<accession>A0A3S0ICI0</accession>
<dbReference type="Pfam" id="PF12728">
    <property type="entry name" value="HTH_17"/>
    <property type="match status" value="1"/>
</dbReference>
<organism evidence="2 3">
    <name type="scientific">Bacillus yapensis</name>
    <dbReference type="NCBI Taxonomy" id="2492960"/>
    <lineage>
        <taxon>Bacteria</taxon>
        <taxon>Bacillati</taxon>
        <taxon>Bacillota</taxon>
        <taxon>Bacilli</taxon>
        <taxon>Bacillales</taxon>
        <taxon>Bacillaceae</taxon>
        <taxon>Bacillus</taxon>
    </lineage>
</organism>
<name>A0A3S0ICI0_9BACI</name>
<sequence length="936" mass="109726">MKYIRKKNKREVLSLELNDQNLYISVTEVSKLFSINRSTVLKLIKKDEFPNCFINSKQEGYRIPVTDIEAYKEKVTKIEDAKKDFLSISEMAEISGCTNEKIRSDLRNGKIKKFSRDENNNYIVHKDIFDEYIKEHIEKNGFLTLNEACERLSLSKLTIHTYGPRKVFPNAIIRNQTEGYLIPISDIEDYENKNVIPEGYVTVKQIAEKYKLHPETIRGLIRNNVLKNHKKYVKDTYIVLASEAEDYFKDMLEIKEKYANIDEVSQIIGCNKDTIRSYIKKGLINDCILRSNSEGYLINRLEIDKIKEIYSQERLPLPTGYIFPEDVMQLLETRSVQRAREIIKKHMKSAKKVTNGFNNIEYWIVLESEVIQYKQKLENDRFIPQSPGEFTTIDAVNKYKFEVDKISIPLKLAQTVKIYTEYACQKLAESEARAETLSKKTAYYIKTLKALIKHLPKSIKEMTDEDIESFLNNESQPKYVKQYFIGFVQYCSENIEDCNFFNRYATFNDPNTDTDIYSLEIFNKYYNHVIDIELHIEKAIKYKTYAQAWVYVIMHLMNAWRSGDIIYGLPTIDFVDLPIKDLTFFENNRLRKEEARLIVNQVHIKVGQMKISKTGALGQFLCLDSLVEPFATAISITELHRRKYNDKLMLTSIRANGINKMFFEKKLELSGFHSVKMNRTLITYFFHHVSESEGDAHLSYEAAQILRSHLNEDTTKVYIKFSSPQGTLDSMAFNICERGHFGWVYNTMINLVLHQNEQKLEDRTSLIKSLSEKYKVNELETYSSFLLAERIKKESLALRLSKLPKEDLKRLIVKIFRGEMPARMAFAQCLTYPECKSPERTTCIGCENLIPTEYLLFSISEQIETSLYKIYNSEFEWDKEREKHFLKQMFLLMNEAIVEKGKEYVETFIDRKRIKKLYGAILKDREVKQIDNSEKG</sequence>
<dbReference type="InterPro" id="IPR041657">
    <property type="entry name" value="HTH_17"/>
</dbReference>
<comment type="caution">
    <text evidence="2">The sequence shown here is derived from an EMBL/GenBank/DDBJ whole genome shotgun (WGS) entry which is preliminary data.</text>
</comment>
<evidence type="ECO:0000313" key="3">
    <source>
        <dbReference type="Proteomes" id="UP000271374"/>
    </source>
</evidence>
<dbReference type="EMBL" id="RXNT01000010">
    <property type="protein sequence ID" value="RTR30525.1"/>
    <property type="molecule type" value="Genomic_DNA"/>
</dbReference>